<dbReference type="PROSITE" id="PS50893">
    <property type="entry name" value="ABC_TRANSPORTER_2"/>
    <property type="match status" value="1"/>
</dbReference>
<gene>
    <name evidence="8" type="ORF">H3N35_16765</name>
</gene>
<dbReference type="Pfam" id="PF00005">
    <property type="entry name" value="ABC_tran"/>
    <property type="match status" value="1"/>
</dbReference>
<feature type="region of interest" description="Disordered" evidence="6">
    <location>
        <begin position="261"/>
        <end position="284"/>
    </location>
</feature>
<keyword evidence="3" id="KW-0536">Nodulation</keyword>
<sequence>MITVSHLSKSFHLSKEAMKQQDDKKDPRQAGRLFQALNDVSFSCDKGQVLGLLGPNGAGKTTTLRILAAALKPDSGAIVINDVDIIKKPQEAKKKIGFLSTKTGLYNRLTAKENIEYFAKLHGMSELKIKEYGEALYQQLDIEAYLHRRVETLSSGMQQKVSIARSVIHQPEVLVLDEPTTGLDIMATEAILEFIDSQRNLGRPVIFSTHHLDEVAMLADKVAIIAQGTTCFSGSLEQLQQSSQCRDLRKAFMAILSARGQGSGEPVLSDQQKIGGQQTDTGEQ</sequence>
<dbReference type="Gene3D" id="3.40.50.300">
    <property type="entry name" value="P-loop containing nucleotide triphosphate hydrolases"/>
    <property type="match status" value="1"/>
</dbReference>
<dbReference type="InterPro" id="IPR003439">
    <property type="entry name" value="ABC_transporter-like_ATP-bd"/>
</dbReference>
<dbReference type="PANTHER" id="PTHR42711">
    <property type="entry name" value="ABC TRANSPORTER ATP-BINDING PROTEIN"/>
    <property type="match status" value="1"/>
</dbReference>
<evidence type="ECO:0000256" key="2">
    <source>
        <dbReference type="ARBA" id="ARBA00022448"/>
    </source>
</evidence>
<dbReference type="EMBL" id="CP059693">
    <property type="protein sequence ID" value="WDE09948.1"/>
    <property type="molecule type" value="Genomic_DNA"/>
</dbReference>
<feature type="region of interest" description="Disordered" evidence="6">
    <location>
        <begin position="1"/>
        <end position="27"/>
    </location>
</feature>
<evidence type="ECO:0000256" key="4">
    <source>
        <dbReference type="ARBA" id="ARBA00022741"/>
    </source>
</evidence>
<keyword evidence="5 8" id="KW-0067">ATP-binding</keyword>
<evidence type="ECO:0000256" key="1">
    <source>
        <dbReference type="ARBA" id="ARBA00005417"/>
    </source>
</evidence>
<feature type="domain" description="ABC transporter" evidence="7">
    <location>
        <begin position="18"/>
        <end position="252"/>
    </location>
</feature>
<evidence type="ECO:0000256" key="6">
    <source>
        <dbReference type="SAM" id="MobiDB-lite"/>
    </source>
</evidence>
<evidence type="ECO:0000256" key="3">
    <source>
        <dbReference type="ARBA" id="ARBA00022458"/>
    </source>
</evidence>
<keyword evidence="2" id="KW-0813">Transport</keyword>
<evidence type="ECO:0000259" key="7">
    <source>
        <dbReference type="PROSITE" id="PS50893"/>
    </source>
</evidence>
<comment type="similarity">
    <text evidence="1">Belongs to the ABC transporter superfamily.</text>
</comment>
<dbReference type="InterPro" id="IPR017871">
    <property type="entry name" value="ABC_transporter-like_CS"/>
</dbReference>
<feature type="compositionally biased region" description="Polar residues" evidence="6">
    <location>
        <begin position="269"/>
        <end position="284"/>
    </location>
</feature>
<dbReference type="PANTHER" id="PTHR42711:SF5">
    <property type="entry name" value="ABC TRANSPORTER ATP-BINDING PROTEIN NATA"/>
    <property type="match status" value="1"/>
</dbReference>
<accession>A0ABY7V8L1</accession>
<protein>
    <submittedName>
        <fullName evidence="8">ATP-binding cassette domain-containing protein</fullName>
    </submittedName>
</protein>
<dbReference type="InterPro" id="IPR027417">
    <property type="entry name" value="P-loop_NTPase"/>
</dbReference>
<proteinExistence type="inferred from homology"/>
<dbReference type="InterPro" id="IPR050763">
    <property type="entry name" value="ABC_transporter_ATP-binding"/>
</dbReference>
<dbReference type="PROSITE" id="PS00211">
    <property type="entry name" value="ABC_TRANSPORTER_1"/>
    <property type="match status" value="1"/>
</dbReference>
<keyword evidence="9" id="KW-1185">Reference proteome</keyword>
<dbReference type="GO" id="GO:0005524">
    <property type="term" value="F:ATP binding"/>
    <property type="evidence" value="ECO:0007669"/>
    <property type="project" value="UniProtKB-KW"/>
</dbReference>
<organism evidence="8 9">
    <name type="scientific">Thalassomonas haliotis</name>
    <dbReference type="NCBI Taxonomy" id="485448"/>
    <lineage>
        <taxon>Bacteria</taxon>
        <taxon>Pseudomonadati</taxon>
        <taxon>Pseudomonadota</taxon>
        <taxon>Gammaproteobacteria</taxon>
        <taxon>Alteromonadales</taxon>
        <taxon>Colwelliaceae</taxon>
        <taxon>Thalassomonas</taxon>
    </lineage>
</organism>
<feature type="compositionally biased region" description="Basic and acidic residues" evidence="6">
    <location>
        <begin position="13"/>
        <end position="27"/>
    </location>
</feature>
<reference evidence="8 9" key="1">
    <citation type="journal article" date="2022" name="Mar. Drugs">
        <title>Bioassay-Guided Fractionation Leads to the Detection of Cholic Acid Generated by the Rare Thalassomonas sp.</title>
        <authorList>
            <person name="Pheiffer F."/>
            <person name="Schneider Y.K."/>
            <person name="Hansen E.H."/>
            <person name="Andersen J.H."/>
            <person name="Isaksson J."/>
            <person name="Busche T."/>
            <person name="R C."/>
            <person name="Kalinowski J."/>
            <person name="Zyl L.V."/>
            <person name="Trindade M."/>
        </authorList>
    </citation>
    <scope>NUCLEOTIDE SEQUENCE [LARGE SCALE GENOMIC DNA]</scope>
    <source>
        <strain evidence="8 9">A5K-61T</strain>
    </source>
</reference>
<evidence type="ECO:0000313" key="9">
    <source>
        <dbReference type="Proteomes" id="UP001215231"/>
    </source>
</evidence>
<evidence type="ECO:0000313" key="8">
    <source>
        <dbReference type="EMBL" id="WDE09948.1"/>
    </source>
</evidence>
<dbReference type="SUPFAM" id="SSF52540">
    <property type="entry name" value="P-loop containing nucleoside triphosphate hydrolases"/>
    <property type="match status" value="1"/>
</dbReference>
<dbReference type="SMART" id="SM00382">
    <property type="entry name" value="AAA"/>
    <property type="match status" value="1"/>
</dbReference>
<keyword evidence="4" id="KW-0547">Nucleotide-binding</keyword>
<dbReference type="InterPro" id="IPR003593">
    <property type="entry name" value="AAA+_ATPase"/>
</dbReference>
<dbReference type="RefSeq" id="WP_274049956.1">
    <property type="nucleotide sequence ID" value="NZ_CP059693.1"/>
</dbReference>
<name>A0ABY7V8L1_9GAMM</name>
<dbReference type="Proteomes" id="UP001215231">
    <property type="component" value="Chromosome"/>
</dbReference>
<evidence type="ECO:0000256" key="5">
    <source>
        <dbReference type="ARBA" id="ARBA00022840"/>
    </source>
</evidence>